<feature type="transmembrane region" description="Helical" evidence="7">
    <location>
        <begin position="254"/>
        <end position="280"/>
    </location>
</feature>
<feature type="transmembrane region" description="Helical" evidence="7">
    <location>
        <begin position="55"/>
        <end position="75"/>
    </location>
</feature>
<dbReference type="Proteomes" id="UP001500235">
    <property type="component" value="Unassembled WGS sequence"/>
</dbReference>
<dbReference type="PANTHER" id="PTHR24221">
    <property type="entry name" value="ATP-BINDING CASSETTE SUB-FAMILY B"/>
    <property type="match status" value="1"/>
</dbReference>
<sequence>MAQTAVDDSLQAAVRACRRHFVWALAFSALVNLLVLVPMLYMLQVYERVVPTRGGTTLLLLTVILILGLGASSLLDVVRSRLLVRAGVRLDRMLSGTLLDVSLSRPTRGGQRLARQAIREFDVLRQAMTGPAILAILDAPWVPIYILIAFLLHPWIGVLSTVGAVVVVLLAIRNEQLTRERLQRASQSAGQAYSEFEASVANADVVRALGLRRALVAGHLKQRDTMMRLQTEASLSGGGLIAGSRFLRQLLQSLALGLGALLAIDGKISAGAIFASMFIVGRALAPIDQLVGNWRVVVQARGAWNTLNDLLSAREPDIALTHLPRPSGSLEVEQLHVMAEGNQPILQNVNFAVEAGEVVAIVGPSGAGKSTLVRVLAGALAPTHGHVRIDGTDQRNWDPERLAEHVGFMPQEPALFAGSVKENIARFRNRLGEPAEQVDSDAIAAATAAGAHPLIQRLSQGYDHPLGLGGRGLSAGQGQRIALARAMFRSPSILILDEPNSNLDAEGDQQLARSLEQAKSQGTTILLVAHRMSVLPLVDKIMVIQDGRLTMYGARDEVLAKLSKPQPRVAAQVAEAR</sequence>
<evidence type="ECO:0000256" key="1">
    <source>
        <dbReference type="ARBA" id="ARBA00004651"/>
    </source>
</evidence>
<feature type="domain" description="ABC transporter" evidence="8">
    <location>
        <begin position="330"/>
        <end position="571"/>
    </location>
</feature>
<evidence type="ECO:0000256" key="4">
    <source>
        <dbReference type="ARBA" id="ARBA00022840"/>
    </source>
</evidence>
<organism evidence="10 11">
    <name type="scientific">Sphingomonas swuensis</name>
    <dbReference type="NCBI Taxonomy" id="977800"/>
    <lineage>
        <taxon>Bacteria</taxon>
        <taxon>Pseudomonadati</taxon>
        <taxon>Pseudomonadota</taxon>
        <taxon>Alphaproteobacteria</taxon>
        <taxon>Sphingomonadales</taxon>
        <taxon>Sphingomonadaceae</taxon>
        <taxon>Sphingomonas</taxon>
    </lineage>
</organism>
<dbReference type="InterPro" id="IPR003439">
    <property type="entry name" value="ABC_transporter-like_ATP-bd"/>
</dbReference>
<dbReference type="SUPFAM" id="SSF90123">
    <property type="entry name" value="ABC transporter transmembrane region"/>
    <property type="match status" value="1"/>
</dbReference>
<feature type="transmembrane region" description="Helical" evidence="7">
    <location>
        <begin position="128"/>
        <end position="148"/>
    </location>
</feature>
<feature type="domain" description="ABC transmembrane type-1" evidence="9">
    <location>
        <begin position="22"/>
        <end position="299"/>
    </location>
</feature>
<evidence type="ECO:0000256" key="7">
    <source>
        <dbReference type="SAM" id="Phobius"/>
    </source>
</evidence>
<dbReference type="PROSITE" id="PS50893">
    <property type="entry name" value="ABC_TRANSPORTER_2"/>
    <property type="match status" value="1"/>
</dbReference>
<proteinExistence type="predicted"/>
<evidence type="ECO:0000259" key="9">
    <source>
        <dbReference type="PROSITE" id="PS50929"/>
    </source>
</evidence>
<protein>
    <submittedName>
        <fullName evidence="10">Type I secretion system permease/ATPase</fullName>
    </submittedName>
</protein>
<dbReference type="InterPro" id="IPR027417">
    <property type="entry name" value="P-loop_NTPase"/>
</dbReference>
<name>A0ABP7SSX3_9SPHN</name>
<keyword evidence="3" id="KW-0547">Nucleotide-binding</keyword>
<evidence type="ECO:0000256" key="6">
    <source>
        <dbReference type="ARBA" id="ARBA00023136"/>
    </source>
</evidence>
<reference evidence="11" key="1">
    <citation type="journal article" date="2019" name="Int. J. Syst. Evol. Microbiol.">
        <title>The Global Catalogue of Microorganisms (GCM) 10K type strain sequencing project: providing services to taxonomists for standard genome sequencing and annotation.</title>
        <authorList>
            <consortium name="The Broad Institute Genomics Platform"/>
            <consortium name="The Broad Institute Genome Sequencing Center for Infectious Disease"/>
            <person name="Wu L."/>
            <person name="Ma J."/>
        </authorList>
    </citation>
    <scope>NUCLEOTIDE SEQUENCE [LARGE SCALE GENOMIC DNA]</scope>
    <source>
        <strain evidence="11">JCM 17563</strain>
    </source>
</reference>
<keyword evidence="11" id="KW-1185">Reference proteome</keyword>
<dbReference type="InterPro" id="IPR039421">
    <property type="entry name" value="Type_1_exporter"/>
</dbReference>
<evidence type="ECO:0000259" key="8">
    <source>
        <dbReference type="PROSITE" id="PS50893"/>
    </source>
</evidence>
<keyword evidence="6 7" id="KW-0472">Membrane</keyword>
<feature type="transmembrane region" description="Helical" evidence="7">
    <location>
        <begin position="21"/>
        <end position="43"/>
    </location>
</feature>
<evidence type="ECO:0000256" key="5">
    <source>
        <dbReference type="ARBA" id="ARBA00022989"/>
    </source>
</evidence>
<evidence type="ECO:0000313" key="11">
    <source>
        <dbReference type="Proteomes" id="UP001500235"/>
    </source>
</evidence>
<dbReference type="InterPro" id="IPR010128">
    <property type="entry name" value="ATPase_T1SS_PrtD-like"/>
</dbReference>
<dbReference type="EMBL" id="BAABBQ010000001">
    <property type="protein sequence ID" value="GAA4016082.1"/>
    <property type="molecule type" value="Genomic_DNA"/>
</dbReference>
<gene>
    <name evidence="10" type="ORF">GCM10022280_13700</name>
</gene>
<keyword evidence="5 7" id="KW-1133">Transmembrane helix</keyword>
<dbReference type="Pfam" id="PF00664">
    <property type="entry name" value="ABC_membrane"/>
    <property type="match status" value="1"/>
</dbReference>
<evidence type="ECO:0000313" key="10">
    <source>
        <dbReference type="EMBL" id="GAA4016082.1"/>
    </source>
</evidence>
<feature type="transmembrane region" description="Helical" evidence="7">
    <location>
        <begin position="154"/>
        <end position="172"/>
    </location>
</feature>
<keyword evidence="4" id="KW-0067">ATP-binding</keyword>
<comment type="caution">
    <text evidence="10">The sequence shown here is derived from an EMBL/GenBank/DDBJ whole genome shotgun (WGS) entry which is preliminary data.</text>
</comment>
<dbReference type="PANTHER" id="PTHR24221:SF248">
    <property type="entry name" value="ABC TRANSPORTER TRANSMEMBRANE REGION"/>
    <property type="match status" value="1"/>
</dbReference>
<dbReference type="Pfam" id="PF00005">
    <property type="entry name" value="ABC_tran"/>
    <property type="match status" value="1"/>
</dbReference>
<dbReference type="SUPFAM" id="SSF52540">
    <property type="entry name" value="P-loop containing nucleoside triphosphate hydrolases"/>
    <property type="match status" value="1"/>
</dbReference>
<dbReference type="NCBIfam" id="TIGR01842">
    <property type="entry name" value="type_I_sec_PrtD"/>
    <property type="match status" value="1"/>
</dbReference>
<accession>A0ABP7SSX3</accession>
<dbReference type="InterPro" id="IPR011527">
    <property type="entry name" value="ABC1_TM_dom"/>
</dbReference>
<keyword evidence="2 7" id="KW-0812">Transmembrane</keyword>
<dbReference type="Gene3D" id="1.20.1560.10">
    <property type="entry name" value="ABC transporter type 1, transmembrane domain"/>
    <property type="match status" value="1"/>
</dbReference>
<evidence type="ECO:0000256" key="2">
    <source>
        <dbReference type="ARBA" id="ARBA00022692"/>
    </source>
</evidence>
<evidence type="ECO:0000256" key="3">
    <source>
        <dbReference type="ARBA" id="ARBA00022741"/>
    </source>
</evidence>
<dbReference type="PROSITE" id="PS50929">
    <property type="entry name" value="ABC_TM1F"/>
    <property type="match status" value="1"/>
</dbReference>
<comment type="subcellular location">
    <subcellularLocation>
        <location evidence="1">Cell membrane</location>
        <topology evidence="1">Multi-pass membrane protein</topology>
    </subcellularLocation>
</comment>
<dbReference type="InterPro" id="IPR003593">
    <property type="entry name" value="AAA+_ATPase"/>
</dbReference>
<dbReference type="Gene3D" id="3.40.50.300">
    <property type="entry name" value="P-loop containing nucleotide triphosphate hydrolases"/>
    <property type="match status" value="1"/>
</dbReference>
<dbReference type="SMART" id="SM00382">
    <property type="entry name" value="AAA"/>
    <property type="match status" value="1"/>
</dbReference>
<dbReference type="InterPro" id="IPR036640">
    <property type="entry name" value="ABC1_TM_sf"/>
</dbReference>